<dbReference type="PROSITE" id="PS50112">
    <property type="entry name" value="PAS"/>
    <property type="match status" value="1"/>
</dbReference>
<keyword evidence="4" id="KW-0547">Nucleotide-binding</keyword>
<dbReference type="InterPro" id="IPR027417">
    <property type="entry name" value="P-loop_NTPase"/>
</dbReference>
<keyword evidence="5" id="KW-0067">ATP-binding</keyword>
<keyword evidence="12" id="KW-1185">Reference proteome</keyword>
<dbReference type="RefSeq" id="WP_188364042.1">
    <property type="nucleotide sequence ID" value="NZ_BAABJF010000032.1"/>
</dbReference>
<feature type="domain" description="PAS" evidence="10">
    <location>
        <begin position="77"/>
        <end position="115"/>
    </location>
</feature>
<keyword evidence="6" id="KW-0805">Transcription regulation</keyword>
<evidence type="ECO:0000256" key="5">
    <source>
        <dbReference type="ARBA" id="ARBA00022840"/>
    </source>
</evidence>
<evidence type="ECO:0000313" key="12">
    <source>
        <dbReference type="Proteomes" id="UP000605253"/>
    </source>
</evidence>
<dbReference type="GO" id="GO:0006355">
    <property type="term" value="P:regulation of DNA-templated transcription"/>
    <property type="evidence" value="ECO:0007669"/>
    <property type="project" value="InterPro"/>
</dbReference>
<dbReference type="InterPro" id="IPR000014">
    <property type="entry name" value="PAS"/>
</dbReference>
<dbReference type="Pfam" id="PF18024">
    <property type="entry name" value="HTH_50"/>
    <property type="match status" value="1"/>
</dbReference>
<evidence type="ECO:0000259" key="9">
    <source>
        <dbReference type="PROSITE" id="PS50045"/>
    </source>
</evidence>
<dbReference type="EMBL" id="BMEO01000002">
    <property type="protein sequence ID" value="GGF86508.1"/>
    <property type="molecule type" value="Genomic_DNA"/>
</dbReference>
<dbReference type="NCBIfam" id="TIGR04381">
    <property type="entry name" value="HTH_TypR"/>
    <property type="match status" value="1"/>
</dbReference>
<reference evidence="11" key="2">
    <citation type="submission" date="2020-09" db="EMBL/GenBank/DDBJ databases">
        <authorList>
            <person name="Sun Q."/>
            <person name="Zhou Y."/>
        </authorList>
    </citation>
    <scope>NUCLEOTIDE SEQUENCE</scope>
    <source>
        <strain evidence="11">CGMCC 1.12181</strain>
    </source>
</reference>
<keyword evidence="7" id="KW-0238">DNA-binding</keyword>
<feature type="domain" description="Sigma-54 factor interaction" evidence="9">
    <location>
        <begin position="201"/>
        <end position="410"/>
    </location>
</feature>
<evidence type="ECO:0000256" key="2">
    <source>
        <dbReference type="ARBA" id="ARBA00022490"/>
    </source>
</evidence>
<dbReference type="Gene3D" id="1.10.10.60">
    <property type="entry name" value="Homeodomain-like"/>
    <property type="match status" value="1"/>
</dbReference>
<dbReference type="InterPro" id="IPR002078">
    <property type="entry name" value="Sigma_54_int"/>
</dbReference>
<dbReference type="GO" id="GO:0003677">
    <property type="term" value="F:DNA binding"/>
    <property type="evidence" value="ECO:0007669"/>
    <property type="project" value="UniProtKB-KW"/>
</dbReference>
<reference evidence="11" key="1">
    <citation type="journal article" date="2014" name="Int. J. Syst. Evol. Microbiol.">
        <title>Complete genome sequence of Corynebacterium casei LMG S-19264T (=DSM 44701T), isolated from a smear-ripened cheese.</title>
        <authorList>
            <consortium name="US DOE Joint Genome Institute (JGI-PGF)"/>
            <person name="Walter F."/>
            <person name="Albersmeier A."/>
            <person name="Kalinowski J."/>
            <person name="Ruckert C."/>
        </authorList>
    </citation>
    <scope>NUCLEOTIDE SEQUENCE</scope>
    <source>
        <strain evidence="11">CGMCC 1.12181</strain>
    </source>
</reference>
<gene>
    <name evidence="11" type="ORF">GCM10011365_04360</name>
</gene>
<dbReference type="Gene3D" id="3.30.450.20">
    <property type="entry name" value="PAS domain"/>
    <property type="match status" value="1"/>
</dbReference>
<comment type="caution">
    <text evidence="11">The sequence shown here is derived from an EMBL/GenBank/DDBJ whole genome shotgun (WGS) entry which is preliminary data.</text>
</comment>
<proteinExistence type="predicted"/>
<keyword evidence="3" id="KW-0678">Repressor</keyword>
<dbReference type="GO" id="GO:0005524">
    <property type="term" value="F:ATP binding"/>
    <property type="evidence" value="ECO:0007669"/>
    <property type="project" value="UniProtKB-KW"/>
</dbReference>
<dbReference type="InterPro" id="IPR058031">
    <property type="entry name" value="AAA_lid_NorR"/>
</dbReference>
<dbReference type="InterPro" id="IPR035965">
    <property type="entry name" value="PAS-like_dom_sf"/>
</dbReference>
<evidence type="ECO:0000259" key="10">
    <source>
        <dbReference type="PROSITE" id="PS50112"/>
    </source>
</evidence>
<dbReference type="SUPFAM" id="SSF52540">
    <property type="entry name" value="P-loop containing nucleoside triphosphate hydrolases"/>
    <property type="match status" value="1"/>
</dbReference>
<dbReference type="AlphaFoldDB" id="A0A917CF34"/>
<keyword evidence="2" id="KW-0963">Cytoplasm</keyword>
<dbReference type="PANTHER" id="PTHR32071:SF3">
    <property type="entry name" value="HTH-TYPE TRANSCRIPTIONAL REGULATORY PROTEIN TYRR"/>
    <property type="match status" value="1"/>
</dbReference>
<evidence type="ECO:0000256" key="3">
    <source>
        <dbReference type="ARBA" id="ARBA00022491"/>
    </source>
</evidence>
<name>A0A917CF34_9GAMM</name>
<dbReference type="SUPFAM" id="SSF46689">
    <property type="entry name" value="Homeodomain-like"/>
    <property type="match status" value="1"/>
</dbReference>
<dbReference type="Pfam" id="PF25601">
    <property type="entry name" value="AAA_lid_14"/>
    <property type="match status" value="1"/>
</dbReference>
<evidence type="ECO:0000256" key="1">
    <source>
        <dbReference type="ARBA" id="ARBA00004496"/>
    </source>
</evidence>
<dbReference type="SUPFAM" id="SSF55785">
    <property type="entry name" value="PYP-like sensor domain (PAS domain)"/>
    <property type="match status" value="1"/>
</dbReference>
<keyword evidence="8" id="KW-0804">Transcription</keyword>
<dbReference type="PROSITE" id="PS50045">
    <property type="entry name" value="SIGMA54_INTERACT_4"/>
    <property type="match status" value="1"/>
</dbReference>
<protein>
    <submittedName>
        <fullName evidence="11">Transcriptional regulator</fullName>
    </submittedName>
</protein>
<evidence type="ECO:0000313" key="11">
    <source>
        <dbReference type="EMBL" id="GGF86508.1"/>
    </source>
</evidence>
<dbReference type="Gene3D" id="3.30.70.260">
    <property type="match status" value="1"/>
</dbReference>
<accession>A0A917CF34</accession>
<evidence type="ECO:0000256" key="8">
    <source>
        <dbReference type="ARBA" id="ARBA00023163"/>
    </source>
</evidence>
<comment type="subcellular location">
    <subcellularLocation>
        <location evidence="1">Cytoplasm</location>
    </subcellularLocation>
</comment>
<dbReference type="Proteomes" id="UP000605253">
    <property type="component" value="Unassembled WGS sequence"/>
</dbReference>
<dbReference type="InterPro" id="IPR009057">
    <property type="entry name" value="Homeodomain-like_sf"/>
</dbReference>
<dbReference type="PANTHER" id="PTHR32071">
    <property type="entry name" value="TRANSCRIPTIONAL REGULATORY PROTEIN"/>
    <property type="match status" value="1"/>
</dbReference>
<dbReference type="Gene3D" id="1.10.8.60">
    <property type="match status" value="1"/>
</dbReference>
<sequence>MKLAITTENKLGITDDILALIKQQQADLKKLEVEDGKIYLQTQELDKTTQGTLASQIMRVPGVKWVNQIDVLPGVATQQMLASLMQVMPDPVLGVNSKGQIAYANSAAEQRFGITLHRDKPVSMQTLFTQPGWQDKLNAAAESKLPVNIETTGGTLLLEVQSIKAAGDKPVAAMLLFRDHEKIQASSYVVQGEQIDGLKNLVYTSESFAQTVQKAKRVATVDAPINIVGEAGTGKTLLAHVCHSLSDRGHHMFTVIDCQAMKAEPMEQLLFGRHNRPGVLNLNREGTVFFSHVEYMPSHVQQKLWRYFNQATDNTPRIMTSSSKRLGFYQESGQMNARWIELINVLRLNVLPLRERVADIEPLALYFLQHMNQDIGGQTVLHDDALMKMKRYYWPGNVSQLRQCLYKAVMVNRSGEITATDLDLDGAVSLSTDLEQLTLQEAVDEFEKQFMQHWYQKYPSTRKLARQLGVSHTTVAQKIKKHNLKLGQSL</sequence>
<dbReference type="Pfam" id="PF00158">
    <property type="entry name" value="Sigma54_activat"/>
    <property type="match status" value="1"/>
</dbReference>
<evidence type="ECO:0000256" key="7">
    <source>
        <dbReference type="ARBA" id="ARBA00023125"/>
    </source>
</evidence>
<evidence type="ECO:0000256" key="6">
    <source>
        <dbReference type="ARBA" id="ARBA00023015"/>
    </source>
</evidence>
<dbReference type="InterPro" id="IPR030828">
    <property type="entry name" value="HTH_TyrR"/>
</dbReference>
<dbReference type="GO" id="GO:0005737">
    <property type="term" value="C:cytoplasm"/>
    <property type="evidence" value="ECO:0007669"/>
    <property type="project" value="UniProtKB-SubCell"/>
</dbReference>
<evidence type="ECO:0000256" key="4">
    <source>
        <dbReference type="ARBA" id="ARBA00022741"/>
    </source>
</evidence>
<dbReference type="CDD" id="cd00009">
    <property type="entry name" value="AAA"/>
    <property type="match status" value="1"/>
</dbReference>
<dbReference type="Gene3D" id="3.40.50.300">
    <property type="entry name" value="P-loop containing nucleotide triphosphate hydrolases"/>
    <property type="match status" value="1"/>
</dbReference>
<organism evidence="11 12">
    <name type="scientific">Marinicella pacifica</name>
    <dbReference type="NCBI Taxonomy" id="1171543"/>
    <lineage>
        <taxon>Bacteria</taxon>
        <taxon>Pseudomonadati</taxon>
        <taxon>Pseudomonadota</taxon>
        <taxon>Gammaproteobacteria</taxon>
        <taxon>Lysobacterales</taxon>
        <taxon>Marinicellaceae</taxon>
        <taxon>Marinicella</taxon>
    </lineage>
</organism>